<feature type="transmembrane region" description="Helical" evidence="1">
    <location>
        <begin position="73"/>
        <end position="91"/>
    </location>
</feature>
<evidence type="ECO:0000256" key="1">
    <source>
        <dbReference type="SAM" id="Phobius"/>
    </source>
</evidence>
<sequence>MTAPDPTPPEPGPEASLEDLQADIEETREDLGETAQALTHKLDVKARAGDAVAEAKEKVVETTTTSDGSVKPALPVTAIAVAALVVGVFFWRRSRR</sequence>
<dbReference type="RefSeq" id="WP_142551813.1">
    <property type="nucleotide sequence ID" value="NZ_VIFX01000009.1"/>
</dbReference>
<dbReference type="EMBL" id="VIFX01000009">
    <property type="protein sequence ID" value="TQR86957.1"/>
    <property type="molecule type" value="Genomic_DNA"/>
</dbReference>
<dbReference type="Proteomes" id="UP000315759">
    <property type="component" value="Unassembled WGS sequence"/>
</dbReference>
<evidence type="ECO:0000313" key="3">
    <source>
        <dbReference type="Proteomes" id="UP000315759"/>
    </source>
</evidence>
<reference evidence="2 3" key="1">
    <citation type="submission" date="2018-10" db="EMBL/GenBank/DDBJ databases">
        <title>Draft genome of Mycobacterium hodleri strain B.</title>
        <authorList>
            <person name="Amande T.J."/>
            <person name="Mcgenity T.J."/>
        </authorList>
    </citation>
    <scope>NUCLEOTIDE SEQUENCE [LARGE SCALE GENOMIC DNA]</scope>
    <source>
        <strain evidence="2 3">B</strain>
    </source>
</reference>
<dbReference type="InterPro" id="IPR022062">
    <property type="entry name" value="DUF3618"/>
</dbReference>
<dbReference type="Pfam" id="PF12277">
    <property type="entry name" value="DUF3618"/>
    <property type="match status" value="1"/>
</dbReference>
<proteinExistence type="predicted"/>
<dbReference type="AlphaFoldDB" id="A0A544W3Z0"/>
<name>A0A544W3Z0_9MYCO</name>
<protein>
    <submittedName>
        <fullName evidence="2">DUF3618 domain-containing protein</fullName>
    </submittedName>
</protein>
<organism evidence="2 3">
    <name type="scientific">Mycolicibacterium hodleri</name>
    <dbReference type="NCBI Taxonomy" id="49897"/>
    <lineage>
        <taxon>Bacteria</taxon>
        <taxon>Bacillati</taxon>
        <taxon>Actinomycetota</taxon>
        <taxon>Actinomycetes</taxon>
        <taxon>Mycobacteriales</taxon>
        <taxon>Mycobacteriaceae</taxon>
        <taxon>Mycolicibacterium</taxon>
    </lineage>
</organism>
<keyword evidence="1" id="KW-1133">Transmembrane helix</keyword>
<comment type="caution">
    <text evidence="2">The sequence shown here is derived from an EMBL/GenBank/DDBJ whole genome shotgun (WGS) entry which is preliminary data.</text>
</comment>
<keyword evidence="1" id="KW-0472">Membrane</keyword>
<gene>
    <name evidence="2" type="ORF">D8S82_09315</name>
</gene>
<accession>A0A544W3Z0</accession>
<evidence type="ECO:0000313" key="2">
    <source>
        <dbReference type="EMBL" id="TQR86957.1"/>
    </source>
</evidence>
<keyword evidence="3" id="KW-1185">Reference proteome</keyword>
<keyword evidence="1" id="KW-0812">Transmembrane</keyword>